<dbReference type="RefSeq" id="XP_018297309.1">
    <property type="nucleotide sequence ID" value="XM_018434605.1"/>
</dbReference>
<keyword evidence="1" id="KW-0812">Transmembrane</keyword>
<dbReference type="InParanoid" id="A0A167Q8J3"/>
<keyword evidence="1" id="KW-1133">Transmembrane helix</keyword>
<dbReference type="Proteomes" id="UP000077315">
    <property type="component" value="Unassembled WGS sequence"/>
</dbReference>
<gene>
    <name evidence="2" type="ORF">PHYBLDRAFT_162346</name>
</gene>
<sequence length="158" mass="17744">MHNTCNEQAIMANTAEAYEIVKLYDSVFGSLFFLSSSKLYPTLLKGSPPTTLFSSSSSSFSNGTKCGSFFGYYYFLFRVIQNININSKSNDSYVAAILILKVASFVGFFWITKPNTRMSVIQNKPCYECPAEFIDVADLFFSYFGQISKLLNSQLFSC</sequence>
<dbReference type="EMBL" id="KV440972">
    <property type="protein sequence ID" value="OAD79269.1"/>
    <property type="molecule type" value="Genomic_DNA"/>
</dbReference>
<dbReference type="GeneID" id="28995511"/>
<accession>A0A167Q8J3</accession>
<organism evidence="2 3">
    <name type="scientific">Phycomyces blakesleeanus (strain ATCC 8743b / DSM 1359 / FGSC 10004 / NBRC 33097 / NRRL 1555)</name>
    <dbReference type="NCBI Taxonomy" id="763407"/>
    <lineage>
        <taxon>Eukaryota</taxon>
        <taxon>Fungi</taxon>
        <taxon>Fungi incertae sedis</taxon>
        <taxon>Mucoromycota</taxon>
        <taxon>Mucoromycotina</taxon>
        <taxon>Mucoromycetes</taxon>
        <taxon>Mucorales</taxon>
        <taxon>Phycomycetaceae</taxon>
        <taxon>Phycomyces</taxon>
    </lineage>
</organism>
<evidence type="ECO:0000256" key="1">
    <source>
        <dbReference type="SAM" id="Phobius"/>
    </source>
</evidence>
<name>A0A167Q8J3_PHYB8</name>
<evidence type="ECO:0000313" key="2">
    <source>
        <dbReference type="EMBL" id="OAD79269.1"/>
    </source>
</evidence>
<evidence type="ECO:0000313" key="3">
    <source>
        <dbReference type="Proteomes" id="UP000077315"/>
    </source>
</evidence>
<reference evidence="3" key="1">
    <citation type="submission" date="2015-06" db="EMBL/GenBank/DDBJ databases">
        <title>Expansion of signal transduction pathways in fungi by whole-genome duplication.</title>
        <authorList>
            <consortium name="DOE Joint Genome Institute"/>
            <person name="Corrochano L.M."/>
            <person name="Kuo A."/>
            <person name="Marcet-Houben M."/>
            <person name="Polaino S."/>
            <person name="Salamov A."/>
            <person name="Villalobos J.M."/>
            <person name="Alvarez M.I."/>
            <person name="Avalos J."/>
            <person name="Benito E.P."/>
            <person name="Benoit I."/>
            <person name="Burger G."/>
            <person name="Camino L.P."/>
            <person name="Canovas D."/>
            <person name="Cerda-Olmedo E."/>
            <person name="Cheng J.-F."/>
            <person name="Dominguez A."/>
            <person name="Elias M."/>
            <person name="Eslava A.P."/>
            <person name="Glaser F."/>
            <person name="Grimwood J."/>
            <person name="Gutierrez G."/>
            <person name="Heitman J."/>
            <person name="Henrissat B."/>
            <person name="Iturriaga E.A."/>
            <person name="Lang B.F."/>
            <person name="Lavin J.L."/>
            <person name="Lee S."/>
            <person name="Li W."/>
            <person name="Lindquist E."/>
            <person name="Lopez-Garcia S."/>
            <person name="Luque E.M."/>
            <person name="Marcos A.T."/>
            <person name="Martin J."/>
            <person name="McCluskey K."/>
            <person name="Medina H.R."/>
            <person name="Miralles-Duran A."/>
            <person name="Miyazaki A."/>
            <person name="Munoz-Torres E."/>
            <person name="Oguiza J.A."/>
            <person name="Ohm R."/>
            <person name="Olmedo M."/>
            <person name="Orejas M."/>
            <person name="Ortiz-Castellanos L."/>
            <person name="Pisabarro A.G."/>
            <person name="Rodriguez-Romero J."/>
            <person name="Ruiz-Herrera J."/>
            <person name="Ruiz-Vazquez R."/>
            <person name="Sanz C."/>
            <person name="Schackwitz W."/>
            <person name="Schmutz J."/>
            <person name="Shahriari M."/>
            <person name="Shelest E."/>
            <person name="Silva-Franco F."/>
            <person name="Soanes D."/>
            <person name="Syed K."/>
            <person name="Tagua V.G."/>
            <person name="Talbot N.J."/>
            <person name="Thon M."/>
            <person name="De vries R.P."/>
            <person name="Wiebenga A."/>
            <person name="Yadav J.S."/>
            <person name="Braun E.L."/>
            <person name="Baker S."/>
            <person name="Garre V."/>
            <person name="Horwitz B."/>
            <person name="Torres-Martinez S."/>
            <person name="Idnurm A."/>
            <person name="Herrera-Estrella A."/>
            <person name="Gabaldon T."/>
            <person name="Grigoriev I.V."/>
        </authorList>
    </citation>
    <scope>NUCLEOTIDE SEQUENCE [LARGE SCALE GENOMIC DNA]</scope>
    <source>
        <strain evidence="3">NRRL 1555(-)</strain>
    </source>
</reference>
<protein>
    <submittedName>
        <fullName evidence="2">Uncharacterized protein</fullName>
    </submittedName>
</protein>
<proteinExistence type="predicted"/>
<dbReference type="AlphaFoldDB" id="A0A167Q8J3"/>
<feature type="transmembrane region" description="Helical" evidence="1">
    <location>
        <begin position="93"/>
        <end position="111"/>
    </location>
</feature>
<dbReference type="VEuPathDB" id="FungiDB:PHYBLDRAFT_162346"/>
<keyword evidence="1" id="KW-0472">Membrane</keyword>
<keyword evidence="3" id="KW-1185">Reference proteome</keyword>